<dbReference type="PIRSF" id="PIRSF000409">
    <property type="entry name" value="Ada"/>
    <property type="match status" value="1"/>
</dbReference>
<proteinExistence type="predicted"/>
<keyword evidence="11" id="KW-0862">Zinc</keyword>
<evidence type="ECO:0000256" key="1">
    <source>
        <dbReference type="ARBA" id="ARBA00001286"/>
    </source>
</evidence>
<evidence type="ECO:0000256" key="11">
    <source>
        <dbReference type="PIRSR" id="PIRSR000409-3"/>
    </source>
</evidence>
<feature type="domain" description="HTH araC/xylS-type" evidence="12">
    <location>
        <begin position="108"/>
        <end position="204"/>
    </location>
</feature>
<dbReference type="Gene3D" id="3.40.10.10">
    <property type="entry name" value="DNA Methylphosphotriester Repair Domain"/>
    <property type="match status" value="1"/>
</dbReference>
<evidence type="ECO:0000256" key="3">
    <source>
        <dbReference type="ARBA" id="ARBA00022679"/>
    </source>
</evidence>
<dbReference type="PROSITE" id="PS01124">
    <property type="entry name" value="HTH_ARAC_FAMILY_2"/>
    <property type="match status" value="1"/>
</dbReference>
<protein>
    <submittedName>
        <fullName evidence="13">AraC family transcriptional regulator, regulatory protein of adaptative response / methylated-DNA-[protein]-cysteine methyltransferase</fullName>
    </submittedName>
</protein>
<dbReference type="CDD" id="cd06445">
    <property type="entry name" value="ATase"/>
    <property type="match status" value="1"/>
</dbReference>
<evidence type="ECO:0000256" key="4">
    <source>
        <dbReference type="ARBA" id="ARBA00022763"/>
    </source>
</evidence>
<dbReference type="Gene3D" id="1.10.10.10">
    <property type="entry name" value="Winged helix-like DNA-binding domain superfamily/Winged helix DNA-binding domain"/>
    <property type="match status" value="1"/>
</dbReference>
<accession>A0A1I7N4S0</accession>
<evidence type="ECO:0000313" key="14">
    <source>
        <dbReference type="Proteomes" id="UP000199423"/>
    </source>
</evidence>
<dbReference type="InterPro" id="IPR035451">
    <property type="entry name" value="Ada-like_dom_sf"/>
</dbReference>
<evidence type="ECO:0000256" key="8">
    <source>
        <dbReference type="ARBA" id="ARBA00023204"/>
    </source>
</evidence>
<dbReference type="Pfam" id="PF12833">
    <property type="entry name" value="HTH_18"/>
    <property type="match status" value="1"/>
</dbReference>
<feature type="binding site" evidence="11">
    <location>
        <position position="89"/>
    </location>
    <ligand>
        <name>Zn(2+)</name>
        <dbReference type="ChEBI" id="CHEBI:29105"/>
    </ligand>
</feature>
<evidence type="ECO:0000256" key="10">
    <source>
        <dbReference type="PIRSR" id="PIRSR000409-1"/>
    </source>
</evidence>
<dbReference type="Pfam" id="PF01035">
    <property type="entry name" value="DNA_binding_1"/>
    <property type="match status" value="1"/>
</dbReference>
<gene>
    <name evidence="13" type="ORF">SAMN04488557_1303</name>
</gene>
<comment type="cofactor">
    <cofactor evidence="11">
        <name>Zn(2+)</name>
        <dbReference type="ChEBI" id="CHEBI:29105"/>
    </cofactor>
    <text evidence="11">Binds 1 zinc ion per subunit.</text>
</comment>
<feature type="binding site" evidence="11">
    <location>
        <position position="62"/>
    </location>
    <ligand>
        <name>Zn(2+)</name>
        <dbReference type="ChEBI" id="CHEBI:29105"/>
    </ligand>
</feature>
<dbReference type="GO" id="GO:0008270">
    <property type="term" value="F:zinc ion binding"/>
    <property type="evidence" value="ECO:0007669"/>
    <property type="project" value="InterPro"/>
</dbReference>
<dbReference type="GO" id="GO:0006281">
    <property type="term" value="P:DNA repair"/>
    <property type="evidence" value="ECO:0007669"/>
    <property type="project" value="UniProtKB-KW"/>
</dbReference>
<dbReference type="SUPFAM" id="SSF46767">
    <property type="entry name" value="Methylated DNA-protein cysteine methyltransferase, C-terminal domain"/>
    <property type="match status" value="1"/>
</dbReference>
<dbReference type="PROSITE" id="PS00374">
    <property type="entry name" value="MGMT"/>
    <property type="match status" value="1"/>
</dbReference>
<dbReference type="PANTHER" id="PTHR10815:SF14">
    <property type="entry name" value="BIFUNCTIONAL TRANSCRIPTIONAL ACTIVATOR_DNA REPAIR ENZYME ADA"/>
    <property type="match status" value="1"/>
</dbReference>
<keyword evidence="8" id="KW-0234">DNA repair</keyword>
<feature type="binding site" evidence="11">
    <location>
        <position position="92"/>
    </location>
    <ligand>
        <name>Zn(2+)</name>
        <dbReference type="ChEBI" id="CHEBI:29105"/>
    </ligand>
</feature>
<keyword evidence="3 13" id="KW-0808">Transferase</keyword>
<dbReference type="SUPFAM" id="SSF57884">
    <property type="entry name" value="Ada DNA repair protein, N-terminal domain (N-Ada 10)"/>
    <property type="match status" value="1"/>
</dbReference>
<dbReference type="InterPro" id="IPR014048">
    <property type="entry name" value="MethylDNA_cys_MeTrfase_DNA-bd"/>
</dbReference>
<dbReference type="Gene3D" id="1.10.10.60">
    <property type="entry name" value="Homeodomain-like"/>
    <property type="match status" value="1"/>
</dbReference>
<dbReference type="InterPro" id="IPR036217">
    <property type="entry name" value="MethylDNA_cys_MeTrfase_DNAb"/>
</dbReference>
<dbReference type="FunFam" id="1.10.10.10:FF:000410">
    <property type="entry name" value="ADA regulatory protein, putative"/>
    <property type="match status" value="1"/>
</dbReference>
<dbReference type="NCBIfam" id="TIGR00589">
    <property type="entry name" value="ogt"/>
    <property type="match status" value="1"/>
</dbReference>
<keyword evidence="11" id="KW-0479">Metal-binding</keyword>
<dbReference type="RefSeq" id="WP_092865695.1">
    <property type="nucleotide sequence ID" value="NZ_FPCH01000001.1"/>
</dbReference>
<dbReference type="GO" id="GO:0032259">
    <property type="term" value="P:methylation"/>
    <property type="evidence" value="ECO:0007669"/>
    <property type="project" value="UniProtKB-KW"/>
</dbReference>
<dbReference type="Pfam" id="PF02805">
    <property type="entry name" value="Ada_Zn_binding"/>
    <property type="match status" value="1"/>
</dbReference>
<keyword evidence="14" id="KW-1185">Reference proteome</keyword>
<evidence type="ECO:0000256" key="5">
    <source>
        <dbReference type="ARBA" id="ARBA00023015"/>
    </source>
</evidence>
<dbReference type="InterPro" id="IPR036388">
    <property type="entry name" value="WH-like_DNA-bd_sf"/>
</dbReference>
<dbReference type="Proteomes" id="UP000199423">
    <property type="component" value="Unassembled WGS sequence"/>
</dbReference>
<evidence type="ECO:0000256" key="6">
    <source>
        <dbReference type="ARBA" id="ARBA00023159"/>
    </source>
</evidence>
<sequence length="372" mass="40611">MTKERKMIPVSHGHVARTKRARSAGVDTKTIYWNAVKARDRNFDGTFFYSVATTGVYCRPSCAARLANRENVAFHASCEDAERAGFRPCKRCKPNEPSLHQRYAAKVAEACQLIAESEEAPTLDDLAHTAGLSAYHFHRVFKTIAGVTPKDYAVAHRQKRVRENLTKSRSVTEAIHESGFNSSGRFYANSAEVLGMTPTDFRSGGTNADMRFAVGECSLGSILVAASDKGIAAILFGDDPEVLIHDLEDRFPKANLIGGDSAFEDVMAKVVGLVEAPESGIDLPLDMRGTAFQHRVWQALREIPVGTTATYSEIAEKIGMPKAVRAVAAACAANKIAVAIPCHRVVRNDGSLSGYRWGVERKRKLIAREAKS</sequence>
<dbReference type="GO" id="GO:0003908">
    <property type="term" value="F:methylated-DNA-[protein]-cysteine S-methyltransferase activity"/>
    <property type="evidence" value="ECO:0007669"/>
    <property type="project" value="UniProtKB-EC"/>
</dbReference>
<dbReference type="GO" id="GO:0043565">
    <property type="term" value="F:sequence-specific DNA binding"/>
    <property type="evidence" value="ECO:0007669"/>
    <property type="project" value="InterPro"/>
</dbReference>
<name>A0A1I7N4S0_9HYPH</name>
<evidence type="ECO:0000256" key="9">
    <source>
        <dbReference type="ARBA" id="ARBA00049348"/>
    </source>
</evidence>
<dbReference type="InterPro" id="IPR009057">
    <property type="entry name" value="Homeodomain-like_sf"/>
</dbReference>
<evidence type="ECO:0000256" key="2">
    <source>
        <dbReference type="ARBA" id="ARBA00022603"/>
    </source>
</evidence>
<dbReference type="STRING" id="51670.SAMN04488557_1303"/>
<keyword evidence="2 13" id="KW-0489">Methyltransferase</keyword>
<dbReference type="InterPro" id="IPR004026">
    <property type="entry name" value="Ada_DNA_repair_Zn-bd"/>
</dbReference>
<keyword evidence="4" id="KW-0227">DNA damage</keyword>
<dbReference type="SUPFAM" id="SSF53155">
    <property type="entry name" value="Methylated DNA-protein cysteine methyltransferase domain"/>
    <property type="match status" value="1"/>
</dbReference>
<comment type="catalytic activity">
    <reaction evidence="1">
        <text>a 4-O-methyl-thymidine in DNA + L-cysteinyl-[protein] = a thymidine in DNA + S-methyl-L-cysteinyl-[protein]</text>
        <dbReference type="Rhea" id="RHEA:53428"/>
        <dbReference type="Rhea" id="RHEA-COMP:10131"/>
        <dbReference type="Rhea" id="RHEA-COMP:10132"/>
        <dbReference type="Rhea" id="RHEA-COMP:13555"/>
        <dbReference type="Rhea" id="RHEA-COMP:13556"/>
        <dbReference type="ChEBI" id="CHEBI:29950"/>
        <dbReference type="ChEBI" id="CHEBI:82612"/>
        <dbReference type="ChEBI" id="CHEBI:137386"/>
        <dbReference type="ChEBI" id="CHEBI:137387"/>
        <dbReference type="EC" id="2.1.1.63"/>
    </reaction>
</comment>
<dbReference type="SMART" id="SM00342">
    <property type="entry name" value="HTH_ARAC"/>
    <property type="match status" value="1"/>
</dbReference>
<organism evidence="13 14">
    <name type="scientific">Hyphomicrobium facile</name>
    <dbReference type="NCBI Taxonomy" id="51670"/>
    <lineage>
        <taxon>Bacteria</taxon>
        <taxon>Pseudomonadati</taxon>
        <taxon>Pseudomonadota</taxon>
        <taxon>Alphaproteobacteria</taxon>
        <taxon>Hyphomicrobiales</taxon>
        <taxon>Hyphomicrobiaceae</taxon>
        <taxon>Hyphomicrobium</taxon>
    </lineage>
</organism>
<dbReference type="OrthoDB" id="9802228at2"/>
<dbReference type="SUPFAM" id="SSF46689">
    <property type="entry name" value="Homeodomain-like"/>
    <property type="match status" value="1"/>
</dbReference>
<keyword evidence="7" id="KW-0804">Transcription</keyword>
<dbReference type="NCBIfam" id="NF011964">
    <property type="entry name" value="PRK15435.1"/>
    <property type="match status" value="1"/>
</dbReference>
<evidence type="ECO:0000256" key="7">
    <source>
        <dbReference type="ARBA" id="ARBA00023163"/>
    </source>
</evidence>
<dbReference type="GO" id="GO:0003700">
    <property type="term" value="F:DNA-binding transcription factor activity"/>
    <property type="evidence" value="ECO:0007669"/>
    <property type="project" value="InterPro"/>
</dbReference>
<reference evidence="14" key="1">
    <citation type="submission" date="2016-10" db="EMBL/GenBank/DDBJ databases">
        <authorList>
            <person name="Varghese N."/>
            <person name="Submissions S."/>
        </authorList>
    </citation>
    <scope>NUCLEOTIDE SEQUENCE [LARGE SCALE GENOMIC DNA]</scope>
    <source>
        <strain evidence="14">DSM 1565</strain>
    </source>
</reference>
<feature type="active site" description="Nucleophile; methyl group acceptor from methylphosphotriester" evidence="10">
    <location>
        <position position="58"/>
    </location>
</feature>
<dbReference type="InterPro" id="IPR001497">
    <property type="entry name" value="MethylDNA_cys_MeTrfase_AS"/>
</dbReference>
<dbReference type="PANTHER" id="PTHR10815">
    <property type="entry name" value="METHYLATED-DNA--PROTEIN-CYSTEINE METHYLTRANSFERASE"/>
    <property type="match status" value="1"/>
</dbReference>
<dbReference type="InterPro" id="IPR016221">
    <property type="entry name" value="Bifunct_regulatory_prot_Ada"/>
</dbReference>
<dbReference type="InterPro" id="IPR018060">
    <property type="entry name" value="HTH_AraC"/>
</dbReference>
<feature type="binding site" evidence="11">
    <location>
        <position position="58"/>
    </location>
    <ligand>
        <name>Zn(2+)</name>
        <dbReference type="ChEBI" id="CHEBI:29105"/>
    </ligand>
</feature>
<dbReference type="EMBL" id="FPCH01000001">
    <property type="protein sequence ID" value="SFV29658.1"/>
    <property type="molecule type" value="Genomic_DNA"/>
</dbReference>
<comment type="catalytic activity">
    <reaction evidence="9">
        <text>a 6-O-methyl-2'-deoxyguanosine in DNA + L-cysteinyl-[protein] = S-methyl-L-cysteinyl-[protein] + a 2'-deoxyguanosine in DNA</text>
        <dbReference type="Rhea" id="RHEA:24000"/>
        <dbReference type="Rhea" id="RHEA-COMP:10131"/>
        <dbReference type="Rhea" id="RHEA-COMP:10132"/>
        <dbReference type="Rhea" id="RHEA-COMP:11367"/>
        <dbReference type="Rhea" id="RHEA-COMP:11368"/>
        <dbReference type="ChEBI" id="CHEBI:29950"/>
        <dbReference type="ChEBI" id="CHEBI:82612"/>
        <dbReference type="ChEBI" id="CHEBI:85445"/>
        <dbReference type="ChEBI" id="CHEBI:85448"/>
        <dbReference type="EC" id="2.1.1.63"/>
    </reaction>
</comment>
<keyword evidence="5" id="KW-0805">Transcription regulation</keyword>
<keyword evidence="6" id="KW-0010">Activator</keyword>
<dbReference type="InterPro" id="IPR036631">
    <property type="entry name" value="MGMT_N_sf"/>
</dbReference>
<feature type="active site" description="Nucleophile; methyl group acceptor from either O6-methylguanine or O4-methylthymine" evidence="10">
    <location>
        <position position="342"/>
    </location>
</feature>
<evidence type="ECO:0000259" key="12">
    <source>
        <dbReference type="PROSITE" id="PS01124"/>
    </source>
</evidence>
<dbReference type="AlphaFoldDB" id="A0A1I7N4S0"/>
<evidence type="ECO:0000313" key="13">
    <source>
        <dbReference type="EMBL" id="SFV29658.1"/>
    </source>
</evidence>
<dbReference type="Gene3D" id="3.30.160.70">
    <property type="entry name" value="Methylated DNA-protein cysteine methyltransferase domain"/>
    <property type="match status" value="1"/>
</dbReference>